<organism evidence="1">
    <name type="scientific">Sesamum radiatum</name>
    <name type="common">Black benniseed</name>
    <dbReference type="NCBI Taxonomy" id="300843"/>
    <lineage>
        <taxon>Eukaryota</taxon>
        <taxon>Viridiplantae</taxon>
        <taxon>Streptophyta</taxon>
        <taxon>Embryophyta</taxon>
        <taxon>Tracheophyta</taxon>
        <taxon>Spermatophyta</taxon>
        <taxon>Magnoliopsida</taxon>
        <taxon>eudicotyledons</taxon>
        <taxon>Gunneridae</taxon>
        <taxon>Pentapetalae</taxon>
        <taxon>asterids</taxon>
        <taxon>lamiids</taxon>
        <taxon>Lamiales</taxon>
        <taxon>Pedaliaceae</taxon>
        <taxon>Sesamum</taxon>
    </lineage>
</organism>
<sequence length="82" mass="8886">MKISWGYVGSFQEPALGISKECLEFSERYENRTSGVGPGLPTLGAKPAERFRGMCKVAPQAAGNQVTPLVRMSDRGKHSKTS</sequence>
<accession>A0AAW2TIQ1</accession>
<proteinExistence type="predicted"/>
<gene>
    <name evidence="1" type="ORF">Sradi_2087700</name>
</gene>
<name>A0AAW2TIQ1_SESRA</name>
<reference evidence="1" key="2">
    <citation type="journal article" date="2024" name="Plant">
        <title>Genomic evolution and insights into agronomic trait innovations of Sesamum species.</title>
        <authorList>
            <person name="Miao H."/>
            <person name="Wang L."/>
            <person name="Qu L."/>
            <person name="Liu H."/>
            <person name="Sun Y."/>
            <person name="Le M."/>
            <person name="Wang Q."/>
            <person name="Wei S."/>
            <person name="Zheng Y."/>
            <person name="Lin W."/>
            <person name="Duan Y."/>
            <person name="Cao H."/>
            <person name="Xiong S."/>
            <person name="Wang X."/>
            <person name="Wei L."/>
            <person name="Li C."/>
            <person name="Ma Q."/>
            <person name="Ju M."/>
            <person name="Zhao R."/>
            <person name="Li G."/>
            <person name="Mu C."/>
            <person name="Tian Q."/>
            <person name="Mei H."/>
            <person name="Zhang T."/>
            <person name="Gao T."/>
            <person name="Zhang H."/>
        </authorList>
    </citation>
    <scope>NUCLEOTIDE SEQUENCE</scope>
    <source>
        <strain evidence="1">G02</strain>
    </source>
</reference>
<reference evidence="1" key="1">
    <citation type="submission" date="2020-06" db="EMBL/GenBank/DDBJ databases">
        <authorList>
            <person name="Li T."/>
            <person name="Hu X."/>
            <person name="Zhang T."/>
            <person name="Song X."/>
            <person name="Zhang H."/>
            <person name="Dai N."/>
            <person name="Sheng W."/>
            <person name="Hou X."/>
            <person name="Wei L."/>
        </authorList>
    </citation>
    <scope>NUCLEOTIDE SEQUENCE</scope>
    <source>
        <strain evidence="1">G02</strain>
        <tissue evidence="1">Leaf</tissue>
    </source>
</reference>
<comment type="caution">
    <text evidence="1">The sequence shown here is derived from an EMBL/GenBank/DDBJ whole genome shotgun (WGS) entry which is preliminary data.</text>
</comment>
<evidence type="ECO:0000313" key="1">
    <source>
        <dbReference type="EMBL" id="KAL0404469.1"/>
    </source>
</evidence>
<dbReference type="EMBL" id="JACGWJ010000008">
    <property type="protein sequence ID" value="KAL0404469.1"/>
    <property type="molecule type" value="Genomic_DNA"/>
</dbReference>
<protein>
    <submittedName>
        <fullName evidence="1">Uncharacterized protein</fullName>
    </submittedName>
</protein>
<dbReference type="AlphaFoldDB" id="A0AAW2TIQ1"/>